<evidence type="ECO:0000313" key="5">
    <source>
        <dbReference type="EMBL" id="SDI85487.1"/>
    </source>
</evidence>
<dbReference type="GeneID" id="42309512"/>
<feature type="domain" description="Putative zinc-finger" evidence="3">
    <location>
        <begin position="9"/>
        <end position="36"/>
    </location>
</feature>
<dbReference type="Proteomes" id="UP000182836">
    <property type="component" value="Unassembled WGS sequence"/>
</dbReference>
<dbReference type="AlphaFoldDB" id="A0A0D1WCF1"/>
<dbReference type="Proteomes" id="UP000037269">
    <property type="component" value="Unassembled WGS sequence"/>
</dbReference>
<comment type="similarity">
    <text evidence="1">Belongs to the zinc-associated anti-sigma factor (ZAS) superfamily. Anti-sigma-W factor family.</text>
</comment>
<name>A0A0D1WCF1_ANEMI</name>
<evidence type="ECO:0000313" key="6">
    <source>
        <dbReference type="Proteomes" id="UP000037269"/>
    </source>
</evidence>
<dbReference type="STRING" id="47500.AF333_30790"/>
<keyword evidence="5" id="KW-0863">Zinc-finger</keyword>
<accession>A0A0D1WCF1</accession>
<dbReference type="RefSeq" id="WP_043065795.1">
    <property type="nucleotide sequence ID" value="NZ_BJOA01000103.1"/>
</dbReference>
<dbReference type="InterPro" id="IPR041916">
    <property type="entry name" value="Anti_sigma_zinc_sf"/>
</dbReference>
<evidence type="ECO:0000313" key="7">
    <source>
        <dbReference type="Proteomes" id="UP000182836"/>
    </source>
</evidence>
<dbReference type="OrthoDB" id="2079550at2"/>
<protein>
    <recommendedName>
        <fullName evidence="2">Anti-sigma-W factor RsiW</fullName>
    </recommendedName>
</protein>
<sequence>MKCPNEGFLQAYLDGEINREARKSFASHLEHCAECRARTEGAKKLEQWTELALAESLPESPLTDAEINTEAAWKRFEQRLHTDDTILINKKAGKTMKKPYKKWITGTAAAAVLLGSLAIPQVQAAANSFLSIFRVEQVEMVKLTQSDLQEIESWLANGEDGMKEIKGIGKVWVEDKASNQEPQHFRTAEEAQKAGYQVPSIPENYRFEDVNISPAFTIHAQLDTDKANALLKQVKAETRFDENLNNKPFSIKVPDTKHYQFTAETSEAERSSAQIFYTVTGTPEIQVPESVDLNEVRQTVLSLPFIPQNVKQQLAGIEDWQRTLPIPYVADDKNKVREITIQGVKGFAYETEHQTFLVWQKDGKIHHLVAYDSKTKKNTDDLIALANQIK</sequence>
<reference evidence="4 6" key="1">
    <citation type="submission" date="2015-07" db="EMBL/GenBank/DDBJ databases">
        <title>Fjat-14205 dsm 2895.</title>
        <authorList>
            <person name="Liu B."/>
            <person name="Wang J."/>
            <person name="Zhu Y."/>
            <person name="Liu G."/>
            <person name="Chen Q."/>
            <person name="Chen Z."/>
            <person name="Lan J."/>
            <person name="Che J."/>
            <person name="Ge C."/>
            <person name="Shi H."/>
            <person name="Pan Z."/>
            <person name="Liu X."/>
        </authorList>
    </citation>
    <scope>NUCLEOTIDE SEQUENCE [LARGE SCALE GENOMIC DNA]</scope>
    <source>
        <strain evidence="4 6">DSM 2895</strain>
    </source>
</reference>
<dbReference type="EMBL" id="FNED01000008">
    <property type="protein sequence ID" value="SDI85487.1"/>
    <property type="molecule type" value="Genomic_DNA"/>
</dbReference>
<gene>
    <name evidence="4" type="ORF">AF333_30790</name>
    <name evidence="5" type="ORF">SAMN04487909_108177</name>
</gene>
<dbReference type="GO" id="GO:0008270">
    <property type="term" value="F:zinc ion binding"/>
    <property type="evidence" value="ECO:0007669"/>
    <property type="project" value="UniProtKB-KW"/>
</dbReference>
<dbReference type="Pfam" id="PF13490">
    <property type="entry name" value="zf-HC2"/>
    <property type="match status" value="1"/>
</dbReference>
<evidence type="ECO:0000313" key="4">
    <source>
        <dbReference type="EMBL" id="KON84319.1"/>
    </source>
</evidence>
<dbReference type="EMBL" id="LGUG01000013">
    <property type="protein sequence ID" value="KON84319.1"/>
    <property type="molecule type" value="Genomic_DNA"/>
</dbReference>
<evidence type="ECO:0000256" key="1">
    <source>
        <dbReference type="ARBA" id="ARBA00024353"/>
    </source>
</evidence>
<keyword evidence="6" id="KW-1185">Reference proteome</keyword>
<dbReference type="PATRIC" id="fig|47500.12.peg.6469"/>
<reference evidence="5 7" key="2">
    <citation type="submission" date="2016-10" db="EMBL/GenBank/DDBJ databases">
        <authorList>
            <person name="de Groot N.N."/>
        </authorList>
    </citation>
    <scope>NUCLEOTIDE SEQUENCE [LARGE SCALE GENOMIC DNA]</scope>
    <source>
        <strain evidence="5 7">DSM 2895</strain>
    </source>
</reference>
<proteinExistence type="inferred from homology"/>
<evidence type="ECO:0000256" key="2">
    <source>
        <dbReference type="ARBA" id="ARBA00024438"/>
    </source>
</evidence>
<dbReference type="InterPro" id="IPR027383">
    <property type="entry name" value="Znf_put"/>
</dbReference>
<evidence type="ECO:0000259" key="3">
    <source>
        <dbReference type="Pfam" id="PF13490"/>
    </source>
</evidence>
<keyword evidence="5" id="KW-0479">Metal-binding</keyword>
<dbReference type="Gene3D" id="1.10.10.1320">
    <property type="entry name" value="Anti-sigma factor, zinc-finger domain"/>
    <property type="match status" value="1"/>
</dbReference>
<keyword evidence="5" id="KW-0862">Zinc</keyword>
<organism evidence="4 6">
    <name type="scientific">Aneurinibacillus migulanus</name>
    <name type="common">Bacillus migulanus</name>
    <dbReference type="NCBI Taxonomy" id="47500"/>
    <lineage>
        <taxon>Bacteria</taxon>
        <taxon>Bacillati</taxon>
        <taxon>Bacillota</taxon>
        <taxon>Bacilli</taxon>
        <taxon>Bacillales</taxon>
        <taxon>Paenibacillaceae</taxon>
        <taxon>Aneurinibacillus group</taxon>
        <taxon>Aneurinibacillus</taxon>
    </lineage>
</organism>